<dbReference type="EMBL" id="BKCP01005572">
    <property type="protein sequence ID" value="GER39038.1"/>
    <property type="molecule type" value="Genomic_DNA"/>
</dbReference>
<keyword evidence="2" id="KW-1185">Reference proteome</keyword>
<organism evidence="1 2">
    <name type="scientific">Striga asiatica</name>
    <name type="common">Asiatic witchweed</name>
    <name type="synonym">Buchnera asiatica</name>
    <dbReference type="NCBI Taxonomy" id="4170"/>
    <lineage>
        <taxon>Eukaryota</taxon>
        <taxon>Viridiplantae</taxon>
        <taxon>Streptophyta</taxon>
        <taxon>Embryophyta</taxon>
        <taxon>Tracheophyta</taxon>
        <taxon>Spermatophyta</taxon>
        <taxon>Magnoliopsida</taxon>
        <taxon>eudicotyledons</taxon>
        <taxon>Gunneridae</taxon>
        <taxon>Pentapetalae</taxon>
        <taxon>asterids</taxon>
        <taxon>lamiids</taxon>
        <taxon>Lamiales</taxon>
        <taxon>Orobanchaceae</taxon>
        <taxon>Buchnereae</taxon>
        <taxon>Striga</taxon>
    </lineage>
</organism>
<proteinExistence type="predicted"/>
<evidence type="ECO:0000313" key="2">
    <source>
        <dbReference type="Proteomes" id="UP000325081"/>
    </source>
</evidence>
<gene>
    <name evidence="1" type="ORF">STAS_15615</name>
</gene>
<keyword evidence="1" id="KW-0540">Nuclease</keyword>
<feature type="non-terminal residue" evidence="1">
    <location>
        <position position="1"/>
    </location>
</feature>
<name>A0A5A7Q2G9_STRAF</name>
<reference evidence="2" key="1">
    <citation type="journal article" date="2019" name="Curr. Biol.">
        <title>Genome Sequence of Striga asiatica Provides Insight into the Evolution of Plant Parasitism.</title>
        <authorList>
            <person name="Yoshida S."/>
            <person name="Kim S."/>
            <person name="Wafula E.K."/>
            <person name="Tanskanen J."/>
            <person name="Kim Y.M."/>
            <person name="Honaas L."/>
            <person name="Yang Z."/>
            <person name="Spallek T."/>
            <person name="Conn C.E."/>
            <person name="Ichihashi Y."/>
            <person name="Cheong K."/>
            <person name="Cui S."/>
            <person name="Der J.P."/>
            <person name="Gundlach H."/>
            <person name="Jiao Y."/>
            <person name="Hori C."/>
            <person name="Ishida J.K."/>
            <person name="Kasahara H."/>
            <person name="Kiba T."/>
            <person name="Kim M.S."/>
            <person name="Koo N."/>
            <person name="Laohavisit A."/>
            <person name="Lee Y.H."/>
            <person name="Lumba S."/>
            <person name="McCourt P."/>
            <person name="Mortimer J.C."/>
            <person name="Mutuku J.M."/>
            <person name="Nomura T."/>
            <person name="Sasaki-Sekimoto Y."/>
            <person name="Seto Y."/>
            <person name="Wang Y."/>
            <person name="Wakatake T."/>
            <person name="Sakakibara H."/>
            <person name="Demura T."/>
            <person name="Yamaguchi S."/>
            <person name="Yoneyama K."/>
            <person name="Manabe R.I."/>
            <person name="Nelson D.C."/>
            <person name="Schulman A.H."/>
            <person name="Timko M.P."/>
            <person name="dePamphilis C.W."/>
            <person name="Choi D."/>
            <person name="Shirasu K."/>
        </authorList>
    </citation>
    <scope>NUCLEOTIDE SEQUENCE [LARGE SCALE GENOMIC DNA]</scope>
    <source>
        <strain evidence="2">cv. UVA1</strain>
    </source>
</reference>
<dbReference type="AlphaFoldDB" id="A0A5A7Q2G9"/>
<keyword evidence="1" id="KW-0269">Exonuclease</keyword>
<keyword evidence="1" id="KW-0378">Hydrolase</keyword>
<dbReference type="Proteomes" id="UP000325081">
    <property type="component" value="Unassembled WGS sequence"/>
</dbReference>
<comment type="caution">
    <text evidence="1">The sequence shown here is derived from an EMBL/GenBank/DDBJ whole genome shotgun (WGS) entry which is preliminary data.</text>
</comment>
<accession>A0A5A7Q2G9</accession>
<feature type="non-terminal residue" evidence="1">
    <location>
        <position position="126"/>
    </location>
</feature>
<dbReference type="GO" id="GO:0004527">
    <property type="term" value="F:exonuclease activity"/>
    <property type="evidence" value="ECO:0007669"/>
    <property type="project" value="UniProtKB-KW"/>
</dbReference>
<evidence type="ECO:0000313" key="1">
    <source>
        <dbReference type="EMBL" id="GER39038.1"/>
    </source>
</evidence>
<sequence>SKEHTEAPQSLHTQIIIIRAFVEVSPIKEVSLTKKVYLCKKWNFNQILEDRLTMSPRGATLRSRKSLSFGLPRISANFSLCPYSSSPTTKRGGLPEIDGLEERVSRELNLEFPFLRKPQPRILVSN</sequence>
<protein>
    <submittedName>
        <fullName evidence="1">5'-3' exonuclease family protein</fullName>
    </submittedName>
</protein>